<name>A0A667G5Q3_LYNCA</name>
<evidence type="ECO:0000256" key="4">
    <source>
        <dbReference type="RuleBase" id="RU331113"/>
    </source>
</evidence>
<evidence type="ECO:0000313" key="5">
    <source>
        <dbReference type="Ensembl" id="ENSLCNP00005002107.1"/>
    </source>
</evidence>
<reference evidence="5" key="1">
    <citation type="submission" date="2025-08" db="UniProtKB">
        <authorList>
            <consortium name="Ensembl"/>
        </authorList>
    </citation>
    <scope>IDENTIFICATION</scope>
</reference>
<dbReference type="AlphaFoldDB" id="A0A667G5Q3"/>
<dbReference type="SUPFAM" id="SSF50978">
    <property type="entry name" value="WD40 repeat-like"/>
    <property type="match status" value="1"/>
</dbReference>
<evidence type="ECO:0000313" key="6">
    <source>
        <dbReference type="Proteomes" id="UP000472241"/>
    </source>
</evidence>
<dbReference type="GO" id="GO:0019888">
    <property type="term" value="F:protein phosphatase regulator activity"/>
    <property type="evidence" value="ECO:0007669"/>
    <property type="project" value="InterPro"/>
</dbReference>
<keyword evidence="6" id="KW-1185">Reference proteome</keyword>
<dbReference type="InterPro" id="IPR015943">
    <property type="entry name" value="WD40/YVTN_repeat-like_dom_sf"/>
</dbReference>
<accession>A0A667G5Q3</accession>
<evidence type="ECO:0000256" key="2">
    <source>
        <dbReference type="ARBA" id="ARBA00022574"/>
    </source>
</evidence>
<organism evidence="5 6">
    <name type="scientific">Lynx canadensis</name>
    <name type="common">Canada lynx</name>
    <name type="synonym">Felis canadensis</name>
    <dbReference type="NCBI Taxonomy" id="61383"/>
    <lineage>
        <taxon>Eukaryota</taxon>
        <taxon>Metazoa</taxon>
        <taxon>Chordata</taxon>
        <taxon>Craniata</taxon>
        <taxon>Vertebrata</taxon>
        <taxon>Euteleostomi</taxon>
        <taxon>Mammalia</taxon>
        <taxon>Eutheria</taxon>
        <taxon>Laurasiatheria</taxon>
        <taxon>Carnivora</taxon>
        <taxon>Feliformia</taxon>
        <taxon>Felidae</taxon>
        <taxon>Felinae</taxon>
        <taxon>Lynx</taxon>
    </lineage>
</organism>
<dbReference type="InterPro" id="IPR036322">
    <property type="entry name" value="WD40_repeat_dom_sf"/>
</dbReference>
<keyword evidence="3 4" id="KW-0677">Repeat</keyword>
<evidence type="ECO:0000256" key="3">
    <source>
        <dbReference type="ARBA" id="ARBA00022737"/>
    </source>
</evidence>
<proteinExistence type="inferred from homology"/>
<protein>
    <recommendedName>
        <fullName evidence="4">Serine/threonine-protein phosphatase 2A 55 kDa regulatory subunit B</fullName>
    </recommendedName>
</protein>
<dbReference type="InterPro" id="IPR001680">
    <property type="entry name" value="WD40_rpt"/>
</dbReference>
<evidence type="ECO:0000256" key="1">
    <source>
        <dbReference type="ARBA" id="ARBA00008259"/>
    </source>
</evidence>
<reference evidence="5" key="2">
    <citation type="submission" date="2025-09" db="UniProtKB">
        <authorList>
            <consortium name="Ensembl"/>
        </authorList>
    </citation>
    <scope>IDENTIFICATION</scope>
</reference>
<dbReference type="PRINTS" id="PR00600">
    <property type="entry name" value="PP2APR55"/>
</dbReference>
<dbReference type="Proteomes" id="UP000472241">
    <property type="component" value="Unplaced"/>
</dbReference>
<dbReference type="Ensembl" id="ENSLCNT00005002438.1">
    <property type="protein sequence ID" value="ENSLCNP00005002107.1"/>
    <property type="gene ID" value="ENSLCNG00005001513.1"/>
</dbReference>
<dbReference type="SMART" id="SM00320">
    <property type="entry name" value="WD40"/>
    <property type="match status" value="4"/>
</dbReference>
<dbReference type="PANTHER" id="PTHR11871">
    <property type="entry name" value="PROTEIN PHOSPHATASE PP2A REGULATORY SUBUNIT B"/>
    <property type="match status" value="1"/>
</dbReference>
<keyword evidence="2 4" id="KW-0853">WD repeat</keyword>
<dbReference type="Gene3D" id="2.130.10.10">
    <property type="entry name" value="YVTN repeat-like/Quinoprotein amine dehydrogenase"/>
    <property type="match status" value="1"/>
</dbReference>
<sequence length="413" mass="47392">ECVGFTRKEGAWVKADINLSVEFNHTGELLATGDKGGRVVIFQRSRRSKNQVHRRGEYNFDYLKSLEIEEKINKIRWLPQQNAAYFLLSTNGTWSVIRGQKGYNLKDEEGRLRDPATITTLRVPVLRPMDLMVEATPRRVFANAHTYHINSISVTAVLLRITPAGLPPSGPFLDSSVPDIVDIKPANMEELTEVITAAEFHPHHCNTFVYSSSKGTIRLCDMRASALCDRHTKFFEEPEDPSNRSFFSEIISSISDVKFSHSGRYIMTRDYLTVKVWDLNMENRPIETYQVHDYLRSKLCSLYENDCIFDKFECVWNGSDSVIMTGSYNNFFRMFDRNTKRDVTLEASRENSKPRAILKPRKVCVGGKRRKDEISVDSLDFSKKILHTAWHPSENIIAVAATNNLYIFQDKVN</sequence>
<dbReference type="PIRSF" id="PIRSF037309">
    <property type="entry name" value="PP2A_PR55"/>
    <property type="match status" value="1"/>
</dbReference>
<comment type="similarity">
    <text evidence="1 4">Belongs to the phosphatase 2A regulatory subunit B family.</text>
</comment>
<dbReference type="GO" id="GO:0000159">
    <property type="term" value="C:protein phosphatase type 2A complex"/>
    <property type="evidence" value="ECO:0007669"/>
    <property type="project" value="UniProtKB-UniRule"/>
</dbReference>
<dbReference type="InterPro" id="IPR000009">
    <property type="entry name" value="PP2A_PR55"/>
</dbReference>